<keyword evidence="5" id="KW-0413">Isomerase</keyword>
<evidence type="ECO:0000256" key="3">
    <source>
        <dbReference type="ARBA" id="ARBA00022723"/>
    </source>
</evidence>
<evidence type="ECO:0000256" key="1">
    <source>
        <dbReference type="ARBA" id="ARBA00001946"/>
    </source>
</evidence>
<dbReference type="PATRIC" id="fig|1618986.3.peg.687"/>
<evidence type="ECO:0000256" key="5">
    <source>
        <dbReference type="ARBA" id="ARBA00023235"/>
    </source>
</evidence>
<dbReference type="AlphaFoldDB" id="A0A0G1XU91"/>
<evidence type="ECO:0000256" key="4">
    <source>
        <dbReference type="ARBA" id="ARBA00022842"/>
    </source>
</evidence>
<dbReference type="PANTHER" id="PTHR43771:SF1">
    <property type="entry name" value="PHOSPHOMANNOMUTASE"/>
    <property type="match status" value="1"/>
</dbReference>
<dbReference type="InterPro" id="IPR005843">
    <property type="entry name" value="A-D-PHexomutase_C"/>
</dbReference>
<keyword evidence="3" id="KW-0479">Metal-binding</keyword>
<dbReference type="InterPro" id="IPR036900">
    <property type="entry name" value="A-D-PHexomutase_C_sf"/>
</dbReference>
<feature type="domain" description="Alpha-D-phosphohexomutase C-terminal" evidence="6">
    <location>
        <begin position="56"/>
        <end position="127"/>
    </location>
</feature>
<evidence type="ECO:0000313" key="7">
    <source>
        <dbReference type="EMBL" id="KKW34551.1"/>
    </source>
</evidence>
<dbReference type="GO" id="GO:0046872">
    <property type="term" value="F:metal ion binding"/>
    <property type="evidence" value="ECO:0007669"/>
    <property type="project" value="UniProtKB-KW"/>
</dbReference>
<dbReference type="GO" id="GO:0016868">
    <property type="term" value="F:intramolecular phosphotransferase activity"/>
    <property type="evidence" value="ECO:0007669"/>
    <property type="project" value="InterPro"/>
</dbReference>
<reference evidence="7 8" key="1">
    <citation type="journal article" date="2015" name="Nature">
        <title>rRNA introns, odd ribosomes, and small enigmatic genomes across a large radiation of phyla.</title>
        <authorList>
            <person name="Brown C.T."/>
            <person name="Hug L.A."/>
            <person name="Thomas B.C."/>
            <person name="Sharon I."/>
            <person name="Castelle C.J."/>
            <person name="Singh A."/>
            <person name="Wilkins M.J."/>
            <person name="Williams K.H."/>
            <person name="Banfield J.F."/>
        </authorList>
    </citation>
    <scope>NUCLEOTIDE SEQUENCE [LARGE SCALE GENOMIC DNA]</scope>
</reference>
<dbReference type="EMBL" id="LCRN01000067">
    <property type="protein sequence ID" value="KKW34551.1"/>
    <property type="molecule type" value="Genomic_DNA"/>
</dbReference>
<evidence type="ECO:0000256" key="2">
    <source>
        <dbReference type="ARBA" id="ARBA00022553"/>
    </source>
</evidence>
<evidence type="ECO:0000313" key="8">
    <source>
        <dbReference type="Proteomes" id="UP000033865"/>
    </source>
</evidence>
<dbReference type="Pfam" id="PF00408">
    <property type="entry name" value="PGM_PMM_IV"/>
    <property type="match status" value="1"/>
</dbReference>
<comment type="cofactor">
    <cofactor evidence="1">
        <name>Mg(2+)</name>
        <dbReference type="ChEBI" id="CHEBI:18420"/>
    </cofactor>
</comment>
<accession>A0A0G1XU91</accession>
<organism evidence="7 8">
    <name type="scientific">Candidatus Uhrbacteria bacterium GW2011_GWC2_53_7</name>
    <dbReference type="NCBI Taxonomy" id="1618986"/>
    <lineage>
        <taxon>Bacteria</taxon>
        <taxon>Candidatus Uhriibacteriota</taxon>
    </lineage>
</organism>
<evidence type="ECO:0000259" key="6">
    <source>
        <dbReference type="Pfam" id="PF00408"/>
    </source>
</evidence>
<comment type="caution">
    <text evidence="7">The sequence shown here is derived from an EMBL/GenBank/DDBJ whole genome shotgun (WGS) entry which is preliminary data.</text>
</comment>
<dbReference type="Proteomes" id="UP000033865">
    <property type="component" value="Unassembled WGS sequence"/>
</dbReference>
<gene>
    <name evidence="7" type="ORF">UY82_C0067G0002</name>
</gene>
<sequence length="136" mass="15626">MLHPATISTSHFFFTEFANAEVTELVVLLVLKKLAQEGKPFSELLAPFRTYATSEETNFKVENREATIARIEANYAPQAHRRIDIDGVTFYFEGWWFNLRPSNTEPIVRLTLEAEDESVMKEKMKEITTLIGGKRV</sequence>
<dbReference type="Gene3D" id="3.30.310.50">
    <property type="entry name" value="Alpha-D-phosphohexomutase, C-terminal domain"/>
    <property type="match status" value="1"/>
</dbReference>
<dbReference type="SUPFAM" id="SSF55957">
    <property type="entry name" value="Phosphoglucomutase, C-terminal domain"/>
    <property type="match status" value="1"/>
</dbReference>
<proteinExistence type="predicted"/>
<dbReference type="PANTHER" id="PTHR43771">
    <property type="entry name" value="PHOSPHOMANNOMUTASE"/>
    <property type="match status" value="1"/>
</dbReference>
<keyword evidence="2" id="KW-0597">Phosphoprotein</keyword>
<protein>
    <submittedName>
        <fullName evidence="7">Phosphomannomutase</fullName>
    </submittedName>
</protein>
<keyword evidence="4" id="KW-0460">Magnesium</keyword>
<name>A0A0G1XU91_9BACT</name>